<proteinExistence type="predicted"/>
<organism evidence="1 2">
    <name type="scientific">Agromyces ramosus</name>
    <dbReference type="NCBI Taxonomy" id="33879"/>
    <lineage>
        <taxon>Bacteria</taxon>
        <taxon>Bacillati</taxon>
        <taxon>Actinomycetota</taxon>
        <taxon>Actinomycetes</taxon>
        <taxon>Micrococcales</taxon>
        <taxon>Microbacteriaceae</taxon>
        <taxon>Agromyces</taxon>
    </lineage>
</organism>
<sequence length="191" mass="21221">MLDSDVRAALHARLRSLHARELGSTRFVDELGVAGEVRIDTAVLNGSFAGYEIKSASDTLRRLPKQVEVYSKVVDYATLVVAENHVSHALGAVPSWWGLVIASTNRSGGVRLRRARQGHRNRRIEPEWLVRLLWKDETLAALETLGAAHGMRGKPLPALHTALVDHLGTDELRTLVRESLKSRTKWRAVTP</sequence>
<gene>
    <name evidence="1" type="ORF">QFZ26_002557</name>
</gene>
<evidence type="ECO:0000313" key="2">
    <source>
        <dbReference type="Proteomes" id="UP001239083"/>
    </source>
</evidence>
<comment type="caution">
    <text evidence="1">The sequence shown here is derived from an EMBL/GenBank/DDBJ whole genome shotgun (WGS) entry which is preliminary data.</text>
</comment>
<dbReference type="Proteomes" id="UP001239083">
    <property type="component" value="Unassembled WGS sequence"/>
</dbReference>
<reference evidence="1 2" key="1">
    <citation type="submission" date="2023-07" db="EMBL/GenBank/DDBJ databases">
        <title>Comparative genomics of wheat-associated soil bacteria to identify genetic determinants of phenazine resistance.</title>
        <authorList>
            <person name="Mouncey N."/>
        </authorList>
    </citation>
    <scope>NUCLEOTIDE SEQUENCE [LARGE SCALE GENOMIC DNA]</scope>
    <source>
        <strain evidence="1 2">V3I3</strain>
    </source>
</reference>
<dbReference type="RefSeq" id="WP_307042705.1">
    <property type="nucleotide sequence ID" value="NZ_JAUSYY010000001.1"/>
</dbReference>
<accession>A0ABU0RB50</accession>
<protein>
    <recommendedName>
        <fullName evidence="3">Sce7726 family protein</fullName>
    </recommendedName>
</protein>
<dbReference type="NCBIfam" id="NF033832">
    <property type="entry name" value="sce7726_fam"/>
    <property type="match status" value="1"/>
</dbReference>
<evidence type="ECO:0008006" key="3">
    <source>
        <dbReference type="Google" id="ProtNLM"/>
    </source>
</evidence>
<dbReference type="InterPro" id="IPR047729">
    <property type="entry name" value="Sce7726-like"/>
</dbReference>
<dbReference type="EMBL" id="JAUSYY010000001">
    <property type="protein sequence ID" value="MDQ0895002.1"/>
    <property type="molecule type" value="Genomic_DNA"/>
</dbReference>
<evidence type="ECO:0000313" key="1">
    <source>
        <dbReference type="EMBL" id="MDQ0895002.1"/>
    </source>
</evidence>
<keyword evidence="2" id="KW-1185">Reference proteome</keyword>
<name>A0ABU0RB50_9MICO</name>